<protein>
    <recommendedName>
        <fullName evidence="2">Terpene synthase</fullName>
        <ecNumber evidence="2">4.2.3.-</ecNumber>
    </recommendedName>
</protein>
<dbReference type="Gene3D" id="1.10.600.10">
    <property type="entry name" value="Farnesyl Diphosphate Synthase"/>
    <property type="match status" value="1"/>
</dbReference>
<dbReference type="EMBL" id="JAGIOH010000001">
    <property type="protein sequence ID" value="MBP2400771.1"/>
    <property type="molecule type" value="Genomic_DNA"/>
</dbReference>
<reference evidence="3 4" key="1">
    <citation type="submission" date="2021-03" db="EMBL/GenBank/DDBJ databases">
        <title>Sequencing the genomes of 1000 actinobacteria strains.</title>
        <authorList>
            <person name="Klenk H.-P."/>
        </authorList>
    </citation>
    <scope>NUCLEOTIDE SEQUENCE [LARGE SCALE GENOMIC DNA]</scope>
    <source>
        <strain evidence="3 4">DSM 41480</strain>
    </source>
</reference>
<comment type="cofactor">
    <cofactor evidence="2">
        <name>Mg(2+)</name>
        <dbReference type="ChEBI" id="CHEBI:18420"/>
    </cofactor>
</comment>
<evidence type="ECO:0000256" key="1">
    <source>
        <dbReference type="ARBA" id="ARBA00023239"/>
    </source>
</evidence>
<evidence type="ECO:0000313" key="3">
    <source>
        <dbReference type="EMBL" id="MBP2400771.1"/>
    </source>
</evidence>
<keyword evidence="2" id="KW-0460">Magnesium</keyword>
<dbReference type="EC" id="4.2.3.-" evidence="2"/>
<dbReference type="PANTHER" id="PTHR35201">
    <property type="entry name" value="TERPENE SYNTHASE"/>
    <property type="match status" value="1"/>
</dbReference>
<dbReference type="PANTHER" id="PTHR35201:SF4">
    <property type="entry name" value="BETA-PINACENE SYNTHASE-RELATED"/>
    <property type="match status" value="1"/>
</dbReference>
<keyword evidence="1 2" id="KW-0456">Lyase</keyword>
<dbReference type="Pfam" id="PF19086">
    <property type="entry name" value="Terpene_syn_C_2"/>
    <property type="match status" value="1"/>
</dbReference>
<keyword evidence="4" id="KW-1185">Reference proteome</keyword>
<sequence length="281" mass="31772">MAARFGYGTMLCHPDTEDLDNLMIAARCIAAEYAIDDLYCDEAASGARPTLLGPRLSLAQSAIDPPYLPAEETSHWNRHRGADPVLRAMHHATEHLASKATPSQIHRFRHEIANLYLGCHAETGWRMTGRMPTLWEYITNRQLNNFRPCLTITDIIGGYELPDIVYAHPQVQKATALACNAATFTNDLYSFHKETATIETQFNLPTVIAAQQHCSIHEAFHQAARITNSYVHNFEKHATQLWPVAEPELRRYLTGLWHWMAGSRLWHATVPRYNTPTPDSS</sequence>
<proteinExistence type="inferred from homology"/>
<gene>
    <name evidence="3" type="ORF">JO379_000240</name>
</gene>
<dbReference type="SUPFAM" id="SSF48576">
    <property type="entry name" value="Terpenoid synthases"/>
    <property type="match status" value="1"/>
</dbReference>
<evidence type="ECO:0000256" key="2">
    <source>
        <dbReference type="RuleBase" id="RU366034"/>
    </source>
</evidence>
<dbReference type="Proteomes" id="UP001519291">
    <property type="component" value="Unassembled WGS sequence"/>
</dbReference>
<dbReference type="InterPro" id="IPR008949">
    <property type="entry name" value="Isoprenoid_synthase_dom_sf"/>
</dbReference>
<dbReference type="GO" id="GO:0016829">
    <property type="term" value="F:lyase activity"/>
    <property type="evidence" value="ECO:0007669"/>
    <property type="project" value="UniProtKB-KW"/>
</dbReference>
<organism evidence="3 4">
    <name type="scientific">Streptomyces syringium</name>
    <dbReference type="NCBI Taxonomy" id="76729"/>
    <lineage>
        <taxon>Bacteria</taxon>
        <taxon>Bacillati</taxon>
        <taxon>Actinomycetota</taxon>
        <taxon>Actinomycetes</taxon>
        <taxon>Kitasatosporales</taxon>
        <taxon>Streptomycetaceae</taxon>
        <taxon>Streptomyces</taxon>
    </lineage>
</organism>
<dbReference type="InterPro" id="IPR034686">
    <property type="entry name" value="Terpene_cyclase-like_2"/>
</dbReference>
<comment type="caution">
    <text evidence="3">The sequence shown here is derived from an EMBL/GenBank/DDBJ whole genome shotgun (WGS) entry which is preliminary data.</text>
</comment>
<dbReference type="SFLD" id="SFLDS00005">
    <property type="entry name" value="Isoprenoid_Synthase_Type_I"/>
    <property type="match status" value="1"/>
</dbReference>
<keyword evidence="2" id="KW-0479">Metal-binding</keyword>
<accession>A0ABS4XW86</accession>
<dbReference type="SFLD" id="SFLDG01020">
    <property type="entry name" value="Terpene_Cyclase_Like_2"/>
    <property type="match status" value="1"/>
</dbReference>
<evidence type="ECO:0000313" key="4">
    <source>
        <dbReference type="Proteomes" id="UP001519291"/>
    </source>
</evidence>
<comment type="similarity">
    <text evidence="2">Belongs to the terpene synthase family.</text>
</comment>
<name>A0ABS4XW86_9ACTN</name>